<dbReference type="STRING" id="4565.A0A3B6KVG3"/>
<dbReference type="EnsemblPlants" id="TraesCS5A02G558600.1">
    <property type="protein sequence ID" value="TraesCS5A02G558600.1"/>
    <property type="gene ID" value="TraesCS5A02G558600"/>
</dbReference>
<dbReference type="PANTHER" id="PTHR10362">
    <property type="entry name" value="HISTIDINE AMMONIA-LYASE"/>
    <property type="match status" value="1"/>
</dbReference>
<feature type="region of interest" description="Disordered" evidence="2">
    <location>
        <begin position="187"/>
        <end position="217"/>
    </location>
</feature>
<dbReference type="GO" id="GO:0016841">
    <property type="term" value="F:ammonia-lyase activity"/>
    <property type="evidence" value="ECO:0000318"/>
    <property type="project" value="GO_Central"/>
</dbReference>
<protein>
    <recommendedName>
        <fullName evidence="5">Phenylalanine ammonia-lyase</fullName>
    </recommendedName>
</protein>
<dbReference type="InterPro" id="IPR008948">
    <property type="entry name" value="L-Aspartase-like"/>
</dbReference>
<proteinExistence type="inferred from homology"/>
<sequence>MVARFREPIVRILGAGLSVGQVAAVAHAKDAASVTVDEARVRVRACSDWIIHSVASGGDIYGVTTGFGGTSHRPTKDGHGLQVELVRVIYSLLSAFSFVDVTEACGDAVDVTAVCHRVDDPVDAGLDADARLVDGDAGGVLGVCNGSHLTDAEAGPQDPDDRLTESRHHALDLVEVAAVLASSLSHPRAATPKDGSGGAAVPRLLPPPLAPPPAAAGQIRQGKALAVAGGGGFFLLPSDLGDMGWPVRRRRQAHVGPGGAVAVAPVGVVPRLGGVLAATARNAVAACPWPRPGSDLGVGGLRAAREDLRRSSPAPVGSLGADGGGGAEASGGCVPGLVSCLDSSGRRGVGQWPVLVAVAGVGGRGVVWSNSNCPAVRRLHGGSQALHAAKAGFSSASTRLRSDCVDLCVISSSSGLYFC</sequence>
<organism evidence="3">
    <name type="scientific">Triticum aestivum</name>
    <name type="common">Wheat</name>
    <dbReference type="NCBI Taxonomy" id="4565"/>
    <lineage>
        <taxon>Eukaryota</taxon>
        <taxon>Viridiplantae</taxon>
        <taxon>Streptophyta</taxon>
        <taxon>Embryophyta</taxon>
        <taxon>Tracheophyta</taxon>
        <taxon>Spermatophyta</taxon>
        <taxon>Magnoliopsida</taxon>
        <taxon>Liliopsida</taxon>
        <taxon>Poales</taxon>
        <taxon>Poaceae</taxon>
        <taxon>BOP clade</taxon>
        <taxon>Pooideae</taxon>
        <taxon>Triticodae</taxon>
        <taxon>Triticeae</taxon>
        <taxon>Triticinae</taxon>
        <taxon>Triticum</taxon>
    </lineage>
</organism>
<dbReference type="Gene3D" id="1.10.275.10">
    <property type="entry name" value="Fumarase/aspartase (N-terminal domain)"/>
    <property type="match status" value="1"/>
</dbReference>
<accession>A0A3B6KVG3</accession>
<dbReference type="SMR" id="A0A3B6KVG3"/>
<dbReference type="OrthoDB" id="10051290at2759"/>
<reference evidence="3" key="1">
    <citation type="submission" date="2018-08" db="EMBL/GenBank/DDBJ databases">
        <authorList>
            <person name="Rossello M."/>
        </authorList>
    </citation>
    <scope>NUCLEOTIDE SEQUENCE [LARGE SCALE GENOMIC DNA]</scope>
    <source>
        <strain evidence="3">cv. Chinese Spring</strain>
    </source>
</reference>
<dbReference type="Gramene" id="TraesKAR5A01G0438660.1">
    <property type="protein sequence ID" value="cds.TraesKAR5A01G0438660.1"/>
    <property type="gene ID" value="TraesKAR5A01G0438660"/>
</dbReference>
<evidence type="ECO:0008006" key="5">
    <source>
        <dbReference type="Google" id="ProtNLM"/>
    </source>
</evidence>
<name>A0A3B6KVG3_WHEAT</name>
<dbReference type="InterPro" id="IPR024083">
    <property type="entry name" value="Fumarase/histidase_N"/>
</dbReference>
<dbReference type="InterPro" id="IPR001106">
    <property type="entry name" value="Aromatic_Lyase"/>
</dbReference>
<dbReference type="Pfam" id="PF00221">
    <property type="entry name" value="Lyase_aromatic"/>
    <property type="match status" value="1"/>
</dbReference>
<keyword evidence="4" id="KW-1185">Reference proteome</keyword>
<dbReference type="SUPFAM" id="SSF48557">
    <property type="entry name" value="L-aspartase-like"/>
    <property type="match status" value="1"/>
</dbReference>
<dbReference type="AlphaFoldDB" id="A0A3B6KVG3"/>
<reference evidence="3" key="2">
    <citation type="submission" date="2018-10" db="UniProtKB">
        <authorList>
            <consortium name="EnsemblPlants"/>
        </authorList>
    </citation>
    <scope>IDENTIFICATION</scope>
</reference>
<evidence type="ECO:0000256" key="2">
    <source>
        <dbReference type="SAM" id="MobiDB-lite"/>
    </source>
</evidence>
<evidence type="ECO:0000256" key="1">
    <source>
        <dbReference type="ARBA" id="ARBA00007238"/>
    </source>
</evidence>
<evidence type="ECO:0000313" key="3">
    <source>
        <dbReference type="EnsemblPlants" id="TraesCS5A02G558600.1"/>
    </source>
</evidence>
<feature type="compositionally biased region" description="Pro residues" evidence="2">
    <location>
        <begin position="204"/>
        <end position="214"/>
    </location>
</feature>
<dbReference type="Gramene" id="TraesCS5A03G1301100.1">
    <property type="protein sequence ID" value="TraesCS5A03G1301100.1.CDS"/>
    <property type="gene ID" value="TraesCS5A03G1301100"/>
</dbReference>
<dbReference type="Proteomes" id="UP000019116">
    <property type="component" value="Chromosome 5A"/>
</dbReference>
<evidence type="ECO:0000313" key="4">
    <source>
        <dbReference type="Proteomes" id="UP000019116"/>
    </source>
</evidence>
<comment type="similarity">
    <text evidence="1">Belongs to the PAL/histidase family.</text>
</comment>
<dbReference type="Gramene" id="TraesCS5A02G558600.1">
    <property type="protein sequence ID" value="TraesCS5A02G558600.1"/>
    <property type="gene ID" value="TraesCS5A02G558600"/>
</dbReference>